<name>A0A0L6V5Q7_9BASI</name>
<dbReference type="PANTHER" id="PTHR24559:SF440">
    <property type="entry name" value="RIBONUCLEASE H"/>
    <property type="match status" value="1"/>
</dbReference>
<proteinExistence type="predicted"/>
<organism evidence="1 2">
    <name type="scientific">Puccinia sorghi</name>
    <dbReference type="NCBI Taxonomy" id="27349"/>
    <lineage>
        <taxon>Eukaryota</taxon>
        <taxon>Fungi</taxon>
        <taxon>Dikarya</taxon>
        <taxon>Basidiomycota</taxon>
        <taxon>Pucciniomycotina</taxon>
        <taxon>Pucciniomycetes</taxon>
        <taxon>Pucciniales</taxon>
        <taxon>Pucciniaceae</taxon>
        <taxon>Puccinia</taxon>
    </lineage>
</organism>
<keyword evidence="2" id="KW-1185">Reference proteome</keyword>
<comment type="caution">
    <text evidence="1">The sequence shown here is derived from an EMBL/GenBank/DDBJ whole genome shotgun (WGS) entry which is preliminary data.</text>
</comment>
<dbReference type="Proteomes" id="UP000037035">
    <property type="component" value="Unassembled WGS sequence"/>
</dbReference>
<sequence length="138" mass="16305">MFVLKLPHLSLLPTCHKSRSLYILSLKAEISQTSRLNCGKCSKRFYSTKHFGHRFTCNFCSNERWKTLNMFHEWLTAMTTRFGSFEYNLILFGLCNASFNFQNFVNDIFADLVKVFVVVYFNDILLYSKIFDNHVHHV</sequence>
<dbReference type="InterPro" id="IPR043502">
    <property type="entry name" value="DNA/RNA_pol_sf"/>
</dbReference>
<protein>
    <submittedName>
        <fullName evidence="1">Putative retrotransposon-derived protein PEG10-like</fullName>
    </submittedName>
</protein>
<dbReference type="Gene3D" id="3.30.70.270">
    <property type="match status" value="1"/>
</dbReference>
<gene>
    <name evidence="1" type="ORF">VP01_249g8</name>
</gene>
<evidence type="ECO:0000313" key="2">
    <source>
        <dbReference type="Proteomes" id="UP000037035"/>
    </source>
</evidence>
<dbReference type="SUPFAM" id="SSF56672">
    <property type="entry name" value="DNA/RNA polymerases"/>
    <property type="match status" value="1"/>
</dbReference>
<dbReference type="OrthoDB" id="415724at2759"/>
<reference evidence="1 2" key="1">
    <citation type="submission" date="2015-08" db="EMBL/GenBank/DDBJ databases">
        <title>Next Generation Sequencing and Analysis of the Genome of Puccinia sorghi L Schw, the Causal Agent of Maize Common Rust.</title>
        <authorList>
            <person name="Rochi L."/>
            <person name="Burguener G."/>
            <person name="Darino M."/>
            <person name="Turjanski A."/>
            <person name="Kreff E."/>
            <person name="Dieguez M.J."/>
            <person name="Sacco F."/>
        </authorList>
    </citation>
    <scope>NUCLEOTIDE SEQUENCE [LARGE SCALE GENOMIC DNA]</scope>
    <source>
        <strain evidence="1 2">RO10H11247</strain>
    </source>
</reference>
<dbReference type="AlphaFoldDB" id="A0A0L6V5Q7"/>
<dbReference type="EMBL" id="LAVV01007391">
    <property type="protein sequence ID" value="KNZ56093.1"/>
    <property type="molecule type" value="Genomic_DNA"/>
</dbReference>
<accession>A0A0L6V5Q7</accession>
<dbReference type="InterPro" id="IPR043128">
    <property type="entry name" value="Rev_trsase/Diguanyl_cyclase"/>
</dbReference>
<dbReference type="PANTHER" id="PTHR24559">
    <property type="entry name" value="TRANSPOSON TY3-I GAG-POL POLYPROTEIN"/>
    <property type="match status" value="1"/>
</dbReference>
<dbReference type="VEuPathDB" id="FungiDB:VP01_249g8"/>
<evidence type="ECO:0000313" key="1">
    <source>
        <dbReference type="EMBL" id="KNZ56093.1"/>
    </source>
</evidence>
<dbReference type="InterPro" id="IPR053134">
    <property type="entry name" value="RNA-dir_DNA_polymerase"/>
</dbReference>